<keyword evidence="5 8" id="KW-1133">Transmembrane helix</keyword>
<dbReference type="CDD" id="cd10322">
    <property type="entry name" value="SLC5sbd"/>
    <property type="match status" value="1"/>
</dbReference>
<feature type="transmembrane region" description="Helical" evidence="8">
    <location>
        <begin position="397"/>
        <end position="415"/>
    </location>
</feature>
<dbReference type="Pfam" id="PF00474">
    <property type="entry name" value="SSF"/>
    <property type="match status" value="1"/>
</dbReference>
<dbReference type="GO" id="GO:0022857">
    <property type="term" value="F:transmembrane transporter activity"/>
    <property type="evidence" value="ECO:0007669"/>
    <property type="project" value="InterPro"/>
</dbReference>
<evidence type="ECO:0000256" key="1">
    <source>
        <dbReference type="ARBA" id="ARBA00004141"/>
    </source>
</evidence>
<dbReference type="InterPro" id="IPR001734">
    <property type="entry name" value="Na/solute_symporter"/>
</dbReference>
<evidence type="ECO:0000256" key="6">
    <source>
        <dbReference type="ARBA" id="ARBA00023136"/>
    </source>
</evidence>
<dbReference type="InterPro" id="IPR050277">
    <property type="entry name" value="Sodium:Solute_Symporter"/>
</dbReference>
<feature type="transmembrane region" description="Helical" evidence="8">
    <location>
        <begin position="251"/>
        <end position="270"/>
    </location>
</feature>
<keyword evidence="3" id="KW-0813">Transport</keyword>
<proteinExistence type="inferred from homology"/>
<feature type="transmembrane region" description="Helical" evidence="8">
    <location>
        <begin position="290"/>
        <end position="320"/>
    </location>
</feature>
<feature type="transmembrane region" description="Helical" evidence="8">
    <location>
        <begin position="51"/>
        <end position="72"/>
    </location>
</feature>
<feature type="transmembrane region" description="Helical" evidence="8">
    <location>
        <begin position="211"/>
        <end position="230"/>
    </location>
</feature>
<dbReference type="OrthoDB" id="9766407at2"/>
<evidence type="ECO:0000256" key="2">
    <source>
        <dbReference type="ARBA" id="ARBA00006434"/>
    </source>
</evidence>
<feature type="transmembrane region" description="Helical" evidence="8">
    <location>
        <begin position="142"/>
        <end position="162"/>
    </location>
</feature>
<feature type="transmembrane region" description="Helical" evidence="8">
    <location>
        <begin position="20"/>
        <end position="45"/>
    </location>
</feature>
<sequence>MVLIGFYFKKRITKSTDYYLAGRSLNFFVIMATVCASIIGGGAMIGRGGITYSQGVVAIMLGLPYLLGMYFFSFISGRIQEVGELNNIDSIPDLMEYRFGIKAKYMTAFLIAFTMMATVGTQITATATLIKTIGGFSYEAGAWIAVIIFVSYTAASGLFGVVYTDVVQFIILMLFMYILLPIISLVKVGGISTMIQSVPKEMLSLKPSPQIIGWIFTNLVFTLAGAEMWQRAFAARSPKDARKGMLLGNTVYAYTIVVTLIIGLSAYILLPNIINDYGTADAAIPALVSYLLPVGITGLTIAALFAVLMSSADTYLLISVQTILRDILKPVWPNMDEKKELFYSRIFTILLGIAALIIALYIRQAYKTLMFAWSFYAASVGLPAFAALYWRKATSSGIISGIIIGFATSIIWKLTGSPWGVGAALPGSILCGLALVLVSYVTYKEDEPTPFPKLSSSVKMKHKY</sequence>
<gene>
    <name evidence="9" type="ORF">FQB35_14560</name>
</gene>
<dbReference type="PANTHER" id="PTHR48086">
    <property type="entry name" value="SODIUM/PROLINE SYMPORTER-RELATED"/>
    <property type="match status" value="1"/>
</dbReference>
<feature type="transmembrane region" description="Helical" evidence="8">
    <location>
        <begin position="169"/>
        <end position="191"/>
    </location>
</feature>
<feature type="transmembrane region" description="Helical" evidence="8">
    <location>
        <begin position="421"/>
        <end position="443"/>
    </location>
</feature>
<comment type="subcellular location">
    <subcellularLocation>
        <location evidence="1">Membrane</location>
        <topology evidence="1">Multi-pass membrane protein</topology>
    </subcellularLocation>
</comment>
<protein>
    <submittedName>
        <fullName evidence="9">Sodium:solute symporter family protein</fullName>
    </submittedName>
</protein>
<dbReference type="PANTHER" id="PTHR48086:SF7">
    <property type="entry name" value="SODIUM-SOLUTE SYMPORTER-RELATED"/>
    <property type="match status" value="1"/>
</dbReference>
<dbReference type="EMBL" id="CP042243">
    <property type="protein sequence ID" value="QEK13701.1"/>
    <property type="molecule type" value="Genomic_DNA"/>
</dbReference>
<keyword evidence="4 8" id="KW-0812">Transmembrane</keyword>
<evidence type="ECO:0000313" key="9">
    <source>
        <dbReference type="EMBL" id="QEK13701.1"/>
    </source>
</evidence>
<evidence type="ECO:0000313" key="10">
    <source>
        <dbReference type="Proteomes" id="UP000324646"/>
    </source>
</evidence>
<dbReference type="PROSITE" id="PS50283">
    <property type="entry name" value="NA_SOLUT_SYMP_3"/>
    <property type="match status" value="1"/>
</dbReference>
<feature type="transmembrane region" description="Helical" evidence="8">
    <location>
        <begin position="368"/>
        <end position="390"/>
    </location>
</feature>
<dbReference type="Proteomes" id="UP000324646">
    <property type="component" value="Chromosome"/>
</dbReference>
<organism evidence="9 10">
    <name type="scientific">Crassaminicella thermophila</name>
    <dbReference type="NCBI Taxonomy" id="2599308"/>
    <lineage>
        <taxon>Bacteria</taxon>
        <taxon>Bacillati</taxon>
        <taxon>Bacillota</taxon>
        <taxon>Clostridia</taxon>
        <taxon>Eubacteriales</taxon>
        <taxon>Clostridiaceae</taxon>
        <taxon>Crassaminicella</taxon>
    </lineage>
</organism>
<keyword evidence="6 8" id="KW-0472">Membrane</keyword>
<name>A0A5C0SH99_CRATE</name>
<accession>A0A5C0SH99</accession>
<feature type="transmembrane region" description="Helical" evidence="8">
    <location>
        <begin position="341"/>
        <end position="362"/>
    </location>
</feature>
<comment type="similarity">
    <text evidence="2 7">Belongs to the sodium:solute symporter (SSF) (TC 2.A.21) family.</text>
</comment>
<evidence type="ECO:0000256" key="3">
    <source>
        <dbReference type="ARBA" id="ARBA00022448"/>
    </source>
</evidence>
<evidence type="ECO:0000256" key="4">
    <source>
        <dbReference type="ARBA" id="ARBA00022692"/>
    </source>
</evidence>
<dbReference type="AlphaFoldDB" id="A0A5C0SH99"/>
<feature type="transmembrane region" description="Helical" evidence="8">
    <location>
        <begin position="105"/>
        <end position="130"/>
    </location>
</feature>
<reference evidence="9 10" key="1">
    <citation type="submission" date="2019-07" db="EMBL/GenBank/DDBJ databases">
        <title>Complete genome of Crassaminicella thermophila SY095.</title>
        <authorList>
            <person name="Li X."/>
        </authorList>
    </citation>
    <scope>NUCLEOTIDE SEQUENCE [LARGE SCALE GENOMIC DNA]</scope>
    <source>
        <strain evidence="9 10">SY095</strain>
    </source>
</reference>
<evidence type="ECO:0000256" key="8">
    <source>
        <dbReference type="SAM" id="Phobius"/>
    </source>
</evidence>
<dbReference type="InterPro" id="IPR038377">
    <property type="entry name" value="Na/Glc_symporter_sf"/>
</dbReference>
<dbReference type="GO" id="GO:0005886">
    <property type="term" value="C:plasma membrane"/>
    <property type="evidence" value="ECO:0007669"/>
    <property type="project" value="TreeGrafter"/>
</dbReference>
<keyword evidence="10" id="KW-1185">Reference proteome</keyword>
<dbReference type="KEGG" id="crs:FQB35_14560"/>
<evidence type="ECO:0000256" key="5">
    <source>
        <dbReference type="ARBA" id="ARBA00022989"/>
    </source>
</evidence>
<evidence type="ECO:0000256" key="7">
    <source>
        <dbReference type="RuleBase" id="RU362091"/>
    </source>
</evidence>
<dbReference type="Gene3D" id="1.20.1730.10">
    <property type="entry name" value="Sodium/glucose cotransporter"/>
    <property type="match status" value="1"/>
</dbReference>